<keyword evidence="3" id="KW-1185">Reference proteome</keyword>
<keyword evidence="1" id="KW-0812">Transmembrane</keyword>
<keyword evidence="1" id="KW-0472">Membrane</keyword>
<protein>
    <submittedName>
        <fullName evidence="2">Uncharacterized protein</fullName>
    </submittedName>
</protein>
<dbReference type="EMBL" id="JBANQN010000003">
    <property type="protein sequence ID" value="KAK6795973.1"/>
    <property type="molecule type" value="Genomic_DNA"/>
</dbReference>
<evidence type="ECO:0000256" key="1">
    <source>
        <dbReference type="SAM" id="Phobius"/>
    </source>
</evidence>
<evidence type="ECO:0000313" key="3">
    <source>
        <dbReference type="Proteomes" id="UP001371456"/>
    </source>
</evidence>
<dbReference type="Proteomes" id="UP001371456">
    <property type="component" value="Unassembled WGS sequence"/>
</dbReference>
<feature type="transmembrane region" description="Helical" evidence="1">
    <location>
        <begin position="12"/>
        <end position="32"/>
    </location>
</feature>
<dbReference type="AlphaFoldDB" id="A0AAN8YP65"/>
<feature type="transmembrane region" description="Helical" evidence="1">
    <location>
        <begin position="97"/>
        <end position="117"/>
    </location>
</feature>
<proteinExistence type="predicted"/>
<keyword evidence="1" id="KW-1133">Transmembrane helix</keyword>
<name>A0AAN8YP65_SOLBU</name>
<organism evidence="2 3">
    <name type="scientific">Solanum bulbocastanum</name>
    <name type="common">Wild potato</name>
    <dbReference type="NCBI Taxonomy" id="147425"/>
    <lineage>
        <taxon>Eukaryota</taxon>
        <taxon>Viridiplantae</taxon>
        <taxon>Streptophyta</taxon>
        <taxon>Embryophyta</taxon>
        <taxon>Tracheophyta</taxon>
        <taxon>Spermatophyta</taxon>
        <taxon>Magnoliopsida</taxon>
        <taxon>eudicotyledons</taxon>
        <taxon>Gunneridae</taxon>
        <taxon>Pentapetalae</taxon>
        <taxon>asterids</taxon>
        <taxon>lamiids</taxon>
        <taxon>Solanales</taxon>
        <taxon>Solanaceae</taxon>
        <taxon>Solanoideae</taxon>
        <taxon>Solaneae</taxon>
        <taxon>Solanum</taxon>
    </lineage>
</organism>
<feature type="transmembrane region" description="Helical" evidence="1">
    <location>
        <begin position="149"/>
        <end position="170"/>
    </location>
</feature>
<accession>A0AAN8YP65</accession>
<reference evidence="2 3" key="1">
    <citation type="submission" date="2024-02" db="EMBL/GenBank/DDBJ databases">
        <title>de novo genome assembly of Solanum bulbocastanum strain 11H21.</title>
        <authorList>
            <person name="Hosaka A.J."/>
        </authorList>
    </citation>
    <scope>NUCLEOTIDE SEQUENCE [LARGE SCALE GENOMIC DNA]</scope>
    <source>
        <tissue evidence="2">Young leaves</tissue>
    </source>
</reference>
<gene>
    <name evidence="2" type="ORF">RDI58_009428</name>
</gene>
<evidence type="ECO:0000313" key="2">
    <source>
        <dbReference type="EMBL" id="KAK6795973.1"/>
    </source>
</evidence>
<feature type="transmembrane region" description="Helical" evidence="1">
    <location>
        <begin position="182"/>
        <end position="201"/>
    </location>
</feature>
<feature type="transmembrane region" description="Helical" evidence="1">
    <location>
        <begin position="207"/>
        <end position="228"/>
    </location>
</feature>
<sequence>MNIQQLKFLAKLALFFFIIVIASVHGYLTWLISTSASILLADLLSVLLHRYSPFISRLYHFFHLENPRRTRRHSDILAPFVALFVAPLFSHKLFDDINVTACMVVATTFYLPMMHYFGRPRNFWVLNVLFMLSVNISYGEFGFGPNTCASVAFFTYIAVLAGQAEAGAAYEDDLQHLTLNQIMSNLMIDIAILVYHGHMMIMDILKLNTVSFSSIAIYVMAAIFVVYWREGNTAAAGGCYSCNRDEDQKR</sequence>
<comment type="caution">
    <text evidence="2">The sequence shown here is derived from an EMBL/GenBank/DDBJ whole genome shotgun (WGS) entry which is preliminary data.</text>
</comment>